<evidence type="ECO:0000313" key="1">
    <source>
        <dbReference type="EMBL" id="KAA8499707.1"/>
    </source>
</evidence>
<dbReference type="OrthoDB" id="340681at2759"/>
<dbReference type="InterPro" id="IPR006886">
    <property type="entry name" value="RNA_pol_III_Rpc5"/>
</dbReference>
<dbReference type="PANTHER" id="PTHR12069">
    <property type="entry name" value="DNA-DIRECTED RNA POLYMERASES III 80 KDA POLYPEPTIDE RNA POLYMERASE III SUBUNIT 5"/>
    <property type="match status" value="1"/>
</dbReference>
<proteinExistence type="predicted"/>
<sequence length="693" mass="77217">MDSDASMDDADAGADMDPVVRSLPVHLLRAQPSAHVYALDEAVPATDAELGSQRKVLKARVKPKQKRIELDVSMLLRTCAPATSSSGMVAVDRAEEGSRDIDVNLNFDARRATEYGQQHMTLGSSYAEDRHANYLAVKPSQHGLVMVPVDAVLNMHPSFTHLDLQHDTSAGVTGATGPATGAAGAAGLASGARVVAATGGDMMETDNEEYSGPVGEVGVKFKKRESERVIERRKNSYAYLNSMREAEPWTELEFLDAFSISARQVQSALLRLHLLEAGEASTDQDAVFVGKEVLELAPSQVAVRAIKERDRVVSNLSQIDLESSSSAEHEDDVYSSDPGTLFPALLRRVRVIDLHSLFMTLRKNATISSRSSQSSSPPSFTMPPARDVFQVLMQCAVLVRENCWVCKSENVERSLSSKLSKRQQAARDVVVSLFRDAHMVGLSDVQRVLGPYKVSHSWYERFLDELAVRVHGKWIFKYELFEREEEGPFDAEAEAWMRASARELKEAQTAQASLWAQRIQKAKQSLRDGARSGGNFALVSEPQRARLLEQWFESKFQQYKVLSDALLEDLVEREPPAAFSGSESLSDILPQVQSKLSEMSVKIRGVYILKRLNNPHLDKYRDILLELFVKHEKVRRAMAREAMEASELGEDVPDQIYVRIMKDFADSRGSAWSIKTPVSFRKVDPTELERDFK</sequence>
<name>A0A5J4ZAM4_PORPP</name>
<protein>
    <submittedName>
        <fullName evidence="1">DNA-directed RNA polymerase III subunit RPC5</fullName>
    </submittedName>
</protein>
<dbReference type="EMBL" id="VRMN01000001">
    <property type="protein sequence ID" value="KAA8499707.1"/>
    <property type="molecule type" value="Genomic_DNA"/>
</dbReference>
<dbReference type="Proteomes" id="UP000324585">
    <property type="component" value="Unassembled WGS sequence"/>
</dbReference>
<comment type="caution">
    <text evidence="1">The sequence shown here is derived from an EMBL/GenBank/DDBJ whole genome shotgun (WGS) entry which is preliminary data.</text>
</comment>
<organism evidence="1 2">
    <name type="scientific">Porphyridium purpureum</name>
    <name type="common">Red alga</name>
    <name type="synonym">Porphyridium cruentum</name>
    <dbReference type="NCBI Taxonomy" id="35688"/>
    <lineage>
        <taxon>Eukaryota</taxon>
        <taxon>Rhodophyta</taxon>
        <taxon>Bangiophyceae</taxon>
        <taxon>Porphyridiales</taxon>
        <taxon>Porphyridiaceae</taxon>
        <taxon>Porphyridium</taxon>
    </lineage>
</organism>
<keyword evidence="1" id="KW-0804">Transcription</keyword>
<reference evidence="2" key="1">
    <citation type="journal article" date="2019" name="Nat. Commun.">
        <title>Expansion of phycobilisome linker gene families in mesophilic red algae.</title>
        <authorList>
            <person name="Lee J."/>
            <person name="Kim D."/>
            <person name="Bhattacharya D."/>
            <person name="Yoon H.S."/>
        </authorList>
    </citation>
    <scope>NUCLEOTIDE SEQUENCE [LARGE SCALE GENOMIC DNA]</scope>
    <source>
        <strain evidence="2">CCMP 1328</strain>
    </source>
</reference>
<accession>A0A5J4ZAM4</accession>
<dbReference type="GO" id="GO:0042797">
    <property type="term" value="P:tRNA transcription by RNA polymerase III"/>
    <property type="evidence" value="ECO:0007669"/>
    <property type="project" value="TreeGrafter"/>
</dbReference>
<evidence type="ECO:0000313" key="2">
    <source>
        <dbReference type="Proteomes" id="UP000324585"/>
    </source>
</evidence>
<keyword evidence="1" id="KW-0240">DNA-directed RNA polymerase</keyword>
<dbReference type="AlphaFoldDB" id="A0A5J4ZAM4"/>
<gene>
    <name evidence="1" type="ORF">FVE85_7292</name>
</gene>
<dbReference type="GO" id="GO:0005666">
    <property type="term" value="C:RNA polymerase III complex"/>
    <property type="evidence" value="ECO:0007669"/>
    <property type="project" value="TreeGrafter"/>
</dbReference>
<keyword evidence="2" id="KW-1185">Reference proteome</keyword>
<dbReference type="PANTHER" id="PTHR12069:SF0">
    <property type="entry name" value="DNA-DIRECTED RNA POLYMERASE III SUBUNIT RPC5"/>
    <property type="match status" value="1"/>
</dbReference>
<dbReference type="Pfam" id="PF04801">
    <property type="entry name" value="RPC5"/>
    <property type="match status" value="1"/>
</dbReference>